<dbReference type="InterPro" id="IPR023772">
    <property type="entry name" value="DNA-bd_HTH_TetR-type_CS"/>
</dbReference>
<evidence type="ECO:0000313" key="7">
    <source>
        <dbReference type="Proteomes" id="UP001165580"/>
    </source>
</evidence>
<evidence type="ECO:0000256" key="4">
    <source>
        <dbReference type="PROSITE-ProRule" id="PRU00335"/>
    </source>
</evidence>
<dbReference type="InterPro" id="IPR009057">
    <property type="entry name" value="Homeodomain-like_sf"/>
</dbReference>
<protein>
    <submittedName>
        <fullName evidence="6">TetR/AcrR family transcriptional regulator</fullName>
    </submittedName>
</protein>
<keyword evidence="7" id="KW-1185">Reference proteome</keyword>
<dbReference type="RefSeq" id="WP_259484837.1">
    <property type="nucleotide sequence ID" value="NZ_JANTEZ010000001.1"/>
</dbReference>
<keyword evidence="3" id="KW-0804">Transcription</keyword>
<evidence type="ECO:0000256" key="2">
    <source>
        <dbReference type="ARBA" id="ARBA00023125"/>
    </source>
</evidence>
<dbReference type="EMBL" id="JANTEZ010000001">
    <property type="protein sequence ID" value="MCS5713293.1"/>
    <property type="molecule type" value="Genomic_DNA"/>
</dbReference>
<dbReference type="PANTHER" id="PTHR30055:SF238">
    <property type="entry name" value="MYCOFACTOCIN BIOSYNTHESIS TRANSCRIPTIONAL REGULATOR MFTR-RELATED"/>
    <property type="match status" value="1"/>
</dbReference>
<dbReference type="Proteomes" id="UP001165580">
    <property type="component" value="Unassembled WGS sequence"/>
</dbReference>
<evidence type="ECO:0000313" key="6">
    <source>
        <dbReference type="EMBL" id="MCS5713293.1"/>
    </source>
</evidence>
<proteinExistence type="predicted"/>
<dbReference type="PRINTS" id="PR00455">
    <property type="entry name" value="HTHTETR"/>
</dbReference>
<feature type="domain" description="HTH tetR-type" evidence="5">
    <location>
        <begin position="6"/>
        <end position="66"/>
    </location>
</feature>
<dbReference type="PROSITE" id="PS50977">
    <property type="entry name" value="HTH_TETR_2"/>
    <property type="match status" value="1"/>
</dbReference>
<evidence type="ECO:0000256" key="1">
    <source>
        <dbReference type="ARBA" id="ARBA00023015"/>
    </source>
</evidence>
<keyword evidence="2 4" id="KW-0238">DNA-binding</keyword>
<evidence type="ECO:0000256" key="3">
    <source>
        <dbReference type="ARBA" id="ARBA00023163"/>
    </source>
</evidence>
<dbReference type="InterPro" id="IPR050109">
    <property type="entry name" value="HTH-type_TetR-like_transc_reg"/>
</dbReference>
<reference evidence="6" key="1">
    <citation type="submission" date="2022-08" db="EMBL/GenBank/DDBJ databases">
        <authorList>
            <person name="Deng Y."/>
            <person name="Han X.-F."/>
            <person name="Zhang Y.-Q."/>
        </authorList>
    </citation>
    <scope>NUCLEOTIDE SEQUENCE</scope>
    <source>
        <strain evidence="6">CPCC 205716</strain>
    </source>
</reference>
<dbReference type="PROSITE" id="PS01081">
    <property type="entry name" value="HTH_TETR_1"/>
    <property type="match status" value="1"/>
</dbReference>
<dbReference type="Gene3D" id="1.10.357.10">
    <property type="entry name" value="Tetracycline Repressor, domain 2"/>
    <property type="match status" value="1"/>
</dbReference>
<comment type="caution">
    <text evidence="6">The sequence shown here is derived from an EMBL/GenBank/DDBJ whole genome shotgun (WGS) entry which is preliminary data.</text>
</comment>
<accession>A0ABT2GAR5</accession>
<organism evidence="6 7">
    <name type="scientific">Herbiconiux gentiana</name>
    <dbReference type="NCBI Taxonomy" id="2970912"/>
    <lineage>
        <taxon>Bacteria</taxon>
        <taxon>Bacillati</taxon>
        <taxon>Actinomycetota</taxon>
        <taxon>Actinomycetes</taxon>
        <taxon>Micrococcales</taxon>
        <taxon>Microbacteriaceae</taxon>
        <taxon>Herbiconiux</taxon>
    </lineage>
</organism>
<gene>
    <name evidence="6" type="ORF">NVV95_01865</name>
</gene>
<evidence type="ECO:0000259" key="5">
    <source>
        <dbReference type="PROSITE" id="PS50977"/>
    </source>
</evidence>
<name>A0ABT2GAR5_9MICO</name>
<dbReference type="InterPro" id="IPR001647">
    <property type="entry name" value="HTH_TetR"/>
</dbReference>
<sequence>MTRWAPDAALRLEAAALDLVAEQGYAATTVPQITHRAGLTTRTFFRHFADKRDVFFLRDREFPRVVAAALEGLPAETAPLAALQQGLERATSPLAQWREPILRRRAVIRAEDQLRERELLKSGHLADAIAEALVARSRPGTEVTPAEARLLASVAVLVFDRALDSWLDGPPLSPLSAHLADAWRDLAALFGP</sequence>
<keyword evidence="1" id="KW-0805">Transcription regulation</keyword>
<dbReference type="Pfam" id="PF00440">
    <property type="entry name" value="TetR_N"/>
    <property type="match status" value="1"/>
</dbReference>
<feature type="DNA-binding region" description="H-T-H motif" evidence="4">
    <location>
        <begin position="29"/>
        <end position="48"/>
    </location>
</feature>
<dbReference type="SUPFAM" id="SSF46689">
    <property type="entry name" value="Homeodomain-like"/>
    <property type="match status" value="1"/>
</dbReference>
<dbReference type="PANTHER" id="PTHR30055">
    <property type="entry name" value="HTH-TYPE TRANSCRIPTIONAL REGULATOR RUTR"/>
    <property type="match status" value="1"/>
</dbReference>